<accession>A0A7Z8NQ02</accession>
<dbReference type="RefSeq" id="WP_154729549.1">
    <property type="nucleotide sequence ID" value="NZ_SZYE01000068.1"/>
</dbReference>
<organism evidence="8 9">
    <name type="scientific">Cellulomonas hominis</name>
    <dbReference type="NCBI Taxonomy" id="156981"/>
    <lineage>
        <taxon>Bacteria</taxon>
        <taxon>Bacillati</taxon>
        <taxon>Actinomycetota</taxon>
        <taxon>Actinomycetes</taxon>
        <taxon>Micrococcales</taxon>
        <taxon>Cellulomonadaceae</taxon>
        <taxon>Cellulomonas</taxon>
    </lineage>
</organism>
<dbReference type="InterPro" id="IPR016040">
    <property type="entry name" value="NAD(P)-bd_dom"/>
</dbReference>
<dbReference type="InterPro" id="IPR006368">
    <property type="entry name" value="GDP_Man_deHydtase"/>
</dbReference>
<comment type="similarity">
    <text evidence="3">Belongs to the NAD(P)-dependent epimerase/dehydratase family. GDP-mannose 4,6-dehydratase subfamily.</text>
</comment>
<reference evidence="8 9" key="1">
    <citation type="submission" date="2019-05" db="EMBL/GenBank/DDBJ databases">
        <title>Genome sequence of Cellulomonas hominis strain CS1.</title>
        <authorList>
            <person name="Belmont J."/>
            <person name="Maclea K.S."/>
        </authorList>
    </citation>
    <scope>NUCLEOTIDE SEQUENCE [LARGE SCALE GENOMIC DNA]</scope>
    <source>
        <strain evidence="8 9">CS1</strain>
    </source>
</reference>
<evidence type="ECO:0000256" key="5">
    <source>
        <dbReference type="ARBA" id="ARBA00023239"/>
    </source>
</evidence>
<dbReference type="AlphaFoldDB" id="A0A7Z8NQ02"/>
<dbReference type="EC" id="4.2.1.47" evidence="4"/>
<evidence type="ECO:0000256" key="2">
    <source>
        <dbReference type="ARBA" id="ARBA00001937"/>
    </source>
</evidence>
<evidence type="ECO:0000313" key="8">
    <source>
        <dbReference type="EMBL" id="TKR23674.1"/>
    </source>
</evidence>
<comment type="caution">
    <text evidence="8">The sequence shown here is derived from an EMBL/GenBank/DDBJ whole genome shotgun (WGS) entry which is preliminary data.</text>
</comment>
<evidence type="ECO:0000256" key="3">
    <source>
        <dbReference type="ARBA" id="ARBA00009263"/>
    </source>
</evidence>
<name>A0A7Z8NQ02_9CELL</name>
<evidence type="ECO:0000313" key="9">
    <source>
        <dbReference type="Proteomes" id="UP000308121"/>
    </source>
</evidence>
<proteinExistence type="inferred from homology"/>
<dbReference type="Gene3D" id="3.90.25.10">
    <property type="entry name" value="UDP-galactose 4-epimerase, domain 1"/>
    <property type="match status" value="1"/>
</dbReference>
<dbReference type="GO" id="GO:0008446">
    <property type="term" value="F:GDP-mannose 4,6-dehydratase activity"/>
    <property type="evidence" value="ECO:0007669"/>
    <property type="project" value="UniProtKB-EC"/>
</dbReference>
<dbReference type="EMBL" id="SZYE01000068">
    <property type="protein sequence ID" value="TKR23674.1"/>
    <property type="molecule type" value="Genomic_DNA"/>
</dbReference>
<dbReference type="CDD" id="cd05260">
    <property type="entry name" value="GDP_MD_SDR_e"/>
    <property type="match status" value="1"/>
</dbReference>
<keyword evidence="5" id="KW-0456">Lyase</keyword>
<dbReference type="Proteomes" id="UP000308121">
    <property type="component" value="Unassembled WGS sequence"/>
</dbReference>
<evidence type="ECO:0000256" key="6">
    <source>
        <dbReference type="ARBA" id="ARBA00059383"/>
    </source>
</evidence>
<sequence>MTTTFVTGITGQDGTYLVDRLLADGAQVHGLVRAGDDGVAALAQRHPGVVLHTGDLGDLDHLAGLVAEVAPDEVVNLAGISSVAVSWAEPVLTARLSGLAVTALLEAAYGVQEATGRPVRFLQASSAEIFGQPEVEPQDERTAIRPVNPYGAAKAFAHHQTAVYRGRGLHAATAILFNHESPLRPTTFVTRKITAAAAAIGRTGEGVIALGNLDARRDWGWAPDYVDAMLRALRHDVPDDFVVATGRTHSVRDFAEAALRRAGVGDDWERHVTVDPRFVRPADASTLVGDPSKAERELGWRRTVEFEEVVARMVDHDLELVEG</sequence>
<comment type="catalytic activity">
    <reaction evidence="1">
        <text>GDP-alpha-D-mannose = GDP-4-dehydro-alpha-D-rhamnose + H2O</text>
        <dbReference type="Rhea" id="RHEA:23820"/>
        <dbReference type="ChEBI" id="CHEBI:15377"/>
        <dbReference type="ChEBI" id="CHEBI:57527"/>
        <dbReference type="ChEBI" id="CHEBI:57964"/>
        <dbReference type="EC" id="4.2.1.47"/>
    </reaction>
</comment>
<dbReference type="Pfam" id="PF16363">
    <property type="entry name" value="GDP_Man_Dehyd"/>
    <property type="match status" value="1"/>
</dbReference>
<dbReference type="Gene3D" id="3.40.50.720">
    <property type="entry name" value="NAD(P)-binding Rossmann-like Domain"/>
    <property type="match status" value="1"/>
</dbReference>
<comment type="function">
    <text evidence="6">Catalyzes the conversion of GDP-D-mannose to GDP-4-dehydro-6-deoxy-D-mannose.</text>
</comment>
<evidence type="ECO:0000256" key="4">
    <source>
        <dbReference type="ARBA" id="ARBA00011989"/>
    </source>
</evidence>
<protein>
    <recommendedName>
        <fullName evidence="4">GDP-mannose 4,6-dehydratase</fullName>
        <ecNumber evidence="4">4.2.1.47</ecNumber>
    </recommendedName>
</protein>
<evidence type="ECO:0000256" key="1">
    <source>
        <dbReference type="ARBA" id="ARBA00000188"/>
    </source>
</evidence>
<dbReference type="OrthoDB" id="9779041at2"/>
<dbReference type="PANTHER" id="PTHR43715:SF1">
    <property type="entry name" value="GDP-MANNOSE 4,6 DEHYDRATASE"/>
    <property type="match status" value="1"/>
</dbReference>
<dbReference type="GO" id="GO:0042351">
    <property type="term" value="P:'de novo' GDP-L-fucose biosynthetic process"/>
    <property type="evidence" value="ECO:0007669"/>
    <property type="project" value="TreeGrafter"/>
</dbReference>
<feature type="domain" description="NAD(P)-binding" evidence="7">
    <location>
        <begin position="5"/>
        <end position="313"/>
    </location>
</feature>
<dbReference type="FunFam" id="3.40.50.720:FF:000924">
    <property type="entry name" value="GDP-mannose 4,6 dehydratase"/>
    <property type="match status" value="1"/>
</dbReference>
<comment type="cofactor">
    <cofactor evidence="2">
        <name>NADP(+)</name>
        <dbReference type="ChEBI" id="CHEBI:58349"/>
    </cofactor>
</comment>
<dbReference type="InterPro" id="IPR036291">
    <property type="entry name" value="NAD(P)-bd_dom_sf"/>
</dbReference>
<gene>
    <name evidence="8" type="ORF">FA014_10045</name>
</gene>
<dbReference type="PANTHER" id="PTHR43715">
    <property type="entry name" value="GDP-MANNOSE 4,6-DEHYDRATASE"/>
    <property type="match status" value="1"/>
</dbReference>
<dbReference type="SUPFAM" id="SSF51735">
    <property type="entry name" value="NAD(P)-binding Rossmann-fold domains"/>
    <property type="match status" value="1"/>
</dbReference>
<evidence type="ECO:0000259" key="7">
    <source>
        <dbReference type="Pfam" id="PF16363"/>
    </source>
</evidence>